<dbReference type="Pfam" id="PF04145">
    <property type="entry name" value="Ctr"/>
    <property type="match status" value="1"/>
</dbReference>
<dbReference type="GO" id="GO:0005375">
    <property type="term" value="F:copper ion transmembrane transporter activity"/>
    <property type="evidence" value="ECO:0007669"/>
    <property type="project" value="InterPro"/>
</dbReference>
<dbReference type="Proteomes" id="UP000663869">
    <property type="component" value="Unassembled WGS sequence"/>
</dbReference>
<dbReference type="GO" id="GO:0016020">
    <property type="term" value="C:membrane"/>
    <property type="evidence" value="ECO:0007669"/>
    <property type="project" value="UniProtKB-SubCell"/>
</dbReference>
<dbReference type="AlphaFoldDB" id="A0A818ERZ6"/>
<dbReference type="PANTHER" id="PTHR12483:SF115">
    <property type="entry name" value="COPPER TRANSPORT PROTEIN"/>
    <property type="match status" value="1"/>
</dbReference>
<gene>
    <name evidence="7" type="ORF">FME351_LOCUS14276</name>
</gene>
<feature type="compositionally biased region" description="Low complexity" evidence="5">
    <location>
        <begin position="246"/>
        <end position="259"/>
    </location>
</feature>
<sequence>MIETSTTANGQILSAKNNLSELYSTYKNQPSSPTISRSPSLSSIHSSSSSSSSSSSCSSNKANTNLALNKIDSSSSISSNQRKESISKLPYPVLSDHRDPSSILVLLQKETHTTSKKISSVIKQIENYEQRLTLNIYTENEKKTFKYERAKLKQQLDALKKHERRVSLQIDFITTKTEIKGLEDEQKQNKNNQNSDEIQQFKILLGKLKQKLDKMKIYMRTRNEQMKKICNSKEHVTNSNNNRKPSLSSSQKQHLYSSSTKDLDRKRPSTSVNNHPSNKRLKPTVPVVRLASRATSHDSKKHSKPPPPIVRFVNKTSNSTSTTMHSTSPTTPASSSSTLSPPVIASRSRGDTNSTEISLEQNELPSVDDDDDLDLELDMDELFDDDSRSQQTLERLKAEKNVNYKYQIRQKRRMTLTFKCYQNDFLIKNLNIASFGDCFGSVIACMAFALLIELSRGIDLYLRNYSVTHRSGDSHRSNTLSEKTIQRRRFMLHMLRTLVHLAQTGLSYILMLMIMNNFAGFFLSAIIALGIGYYLLNGVHPYTRSANRIHMSNANSDLTNTADIINEDDEPSVASHPPSRLQRIISINN</sequence>
<accession>A0A818ERZ6</accession>
<protein>
    <recommendedName>
        <fullName evidence="9">Copper transporter</fullName>
    </recommendedName>
</protein>
<evidence type="ECO:0000256" key="5">
    <source>
        <dbReference type="SAM" id="MobiDB-lite"/>
    </source>
</evidence>
<comment type="caution">
    <text evidence="7">The sequence shown here is derived from an EMBL/GenBank/DDBJ whole genome shotgun (WGS) entry which is preliminary data.</text>
</comment>
<dbReference type="InterPro" id="IPR007274">
    <property type="entry name" value="Cop_transporter"/>
</dbReference>
<feature type="transmembrane region" description="Helical" evidence="6">
    <location>
        <begin position="490"/>
        <end position="512"/>
    </location>
</feature>
<evidence type="ECO:0000256" key="2">
    <source>
        <dbReference type="ARBA" id="ARBA00022692"/>
    </source>
</evidence>
<keyword evidence="3 6" id="KW-1133">Transmembrane helix</keyword>
<feature type="compositionally biased region" description="Low complexity" evidence="5">
    <location>
        <begin position="316"/>
        <end position="342"/>
    </location>
</feature>
<evidence type="ECO:0000256" key="1">
    <source>
        <dbReference type="ARBA" id="ARBA00004370"/>
    </source>
</evidence>
<evidence type="ECO:0000313" key="8">
    <source>
        <dbReference type="Proteomes" id="UP000663869"/>
    </source>
</evidence>
<evidence type="ECO:0000256" key="3">
    <source>
        <dbReference type="ARBA" id="ARBA00022989"/>
    </source>
</evidence>
<feature type="region of interest" description="Disordered" evidence="5">
    <location>
        <begin position="233"/>
        <end position="371"/>
    </location>
</feature>
<feature type="transmembrane region" description="Helical" evidence="6">
    <location>
        <begin position="432"/>
        <end position="454"/>
    </location>
</feature>
<feature type="transmembrane region" description="Helical" evidence="6">
    <location>
        <begin position="518"/>
        <end position="536"/>
    </location>
</feature>
<keyword evidence="2 6" id="KW-0812">Transmembrane</keyword>
<feature type="compositionally biased region" description="Polar residues" evidence="5">
    <location>
        <begin position="351"/>
        <end position="364"/>
    </location>
</feature>
<evidence type="ECO:0008006" key="9">
    <source>
        <dbReference type="Google" id="ProtNLM"/>
    </source>
</evidence>
<proteinExistence type="predicted"/>
<dbReference type="PANTHER" id="PTHR12483">
    <property type="entry name" value="SOLUTE CARRIER FAMILY 31 COPPER TRANSPORTERS"/>
    <property type="match status" value="1"/>
</dbReference>
<organism evidence="7 8">
    <name type="scientific">Rotaria socialis</name>
    <dbReference type="NCBI Taxonomy" id="392032"/>
    <lineage>
        <taxon>Eukaryota</taxon>
        <taxon>Metazoa</taxon>
        <taxon>Spiralia</taxon>
        <taxon>Gnathifera</taxon>
        <taxon>Rotifera</taxon>
        <taxon>Eurotatoria</taxon>
        <taxon>Bdelloidea</taxon>
        <taxon>Philodinida</taxon>
        <taxon>Philodinidae</taxon>
        <taxon>Rotaria</taxon>
    </lineage>
</organism>
<name>A0A818ERZ6_9BILA</name>
<evidence type="ECO:0000256" key="4">
    <source>
        <dbReference type="ARBA" id="ARBA00023136"/>
    </source>
</evidence>
<feature type="region of interest" description="Disordered" evidence="5">
    <location>
        <begin position="26"/>
        <end position="61"/>
    </location>
</feature>
<feature type="compositionally biased region" description="Low complexity" evidence="5">
    <location>
        <begin position="30"/>
        <end position="59"/>
    </location>
</feature>
<reference evidence="7" key="1">
    <citation type="submission" date="2021-02" db="EMBL/GenBank/DDBJ databases">
        <authorList>
            <person name="Nowell W R."/>
        </authorList>
    </citation>
    <scope>NUCLEOTIDE SEQUENCE</scope>
</reference>
<evidence type="ECO:0000313" key="7">
    <source>
        <dbReference type="EMBL" id="CAF3463457.1"/>
    </source>
</evidence>
<keyword evidence="4 6" id="KW-0472">Membrane</keyword>
<dbReference type="EMBL" id="CAJNYU010001736">
    <property type="protein sequence ID" value="CAF3463457.1"/>
    <property type="molecule type" value="Genomic_DNA"/>
</dbReference>
<evidence type="ECO:0000256" key="6">
    <source>
        <dbReference type="SAM" id="Phobius"/>
    </source>
</evidence>
<comment type="subcellular location">
    <subcellularLocation>
        <location evidence="1">Membrane</location>
    </subcellularLocation>
</comment>